<evidence type="ECO:0000313" key="4">
    <source>
        <dbReference type="Proteomes" id="UP000321764"/>
    </source>
</evidence>
<dbReference type="GO" id="GO:0006139">
    <property type="term" value="P:nucleobase-containing compound metabolic process"/>
    <property type="evidence" value="ECO:0007669"/>
    <property type="project" value="InterPro"/>
</dbReference>
<reference evidence="3 4" key="1">
    <citation type="submission" date="2019-07" db="EMBL/GenBank/DDBJ databases">
        <title>Reinekea sp. strain SSH23 genome sequencing and assembly.</title>
        <authorList>
            <person name="Kim I."/>
        </authorList>
    </citation>
    <scope>NUCLEOTIDE SEQUENCE [LARGE SCALE GENOMIC DNA]</scope>
    <source>
        <strain evidence="3 4">SSH23</strain>
    </source>
</reference>
<dbReference type="Gene3D" id="2.40.50.140">
    <property type="entry name" value="Nucleic acid-binding proteins"/>
    <property type="match status" value="1"/>
</dbReference>
<dbReference type="PROSITE" id="PS50126">
    <property type="entry name" value="S1"/>
    <property type="match status" value="1"/>
</dbReference>
<dbReference type="AlphaFoldDB" id="A0A5C8Z9W0"/>
<name>A0A5C8Z9W0_9GAMM</name>
<dbReference type="InterPro" id="IPR055179">
    <property type="entry name" value="Tex-like_central_region"/>
</dbReference>
<dbReference type="InterPro" id="IPR003029">
    <property type="entry name" value="S1_domain"/>
</dbReference>
<dbReference type="Gene3D" id="3.30.420.140">
    <property type="entry name" value="YqgF/RNase H-like domain"/>
    <property type="match status" value="1"/>
</dbReference>
<dbReference type="GO" id="GO:0005829">
    <property type="term" value="C:cytosol"/>
    <property type="evidence" value="ECO:0007669"/>
    <property type="project" value="TreeGrafter"/>
</dbReference>
<dbReference type="FunFam" id="1.10.150.310:FF:000001">
    <property type="entry name" value="RNA-binding transcriptional accessory protein"/>
    <property type="match status" value="1"/>
</dbReference>
<dbReference type="Pfam" id="PF12836">
    <property type="entry name" value="HHH_3"/>
    <property type="match status" value="1"/>
</dbReference>
<dbReference type="Pfam" id="PF00575">
    <property type="entry name" value="S1"/>
    <property type="match status" value="1"/>
</dbReference>
<dbReference type="SUPFAM" id="SSF53098">
    <property type="entry name" value="Ribonuclease H-like"/>
    <property type="match status" value="1"/>
</dbReference>
<dbReference type="GO" id="GO:0003729">
    <property type="term" value="F:mRNA binding"/>
    <property type="evidence" value="ECO:0007669"/>
    <property type="project" value="UniProtKB-ARBA"/>
</dbReference>
<dbReference type="SMART" id="SM00316">
    <property type="entry name" value="S1"/>
    <property type="match status" value="1"/>
</dbReference>
<proteinExistence type="predicted"/>
<dbReference type="GO" id="GO:0006412">
    <property type="term" value="P:translation"/>
    <property type="evidence" value="ECO:0007669"/>
    <property type="project" value="TreeGrafter"/>
</dbReference>
<dbReference type="InterPro" id="IPR012340">
    <property type="entry name" value="NA-bd_OB-fold"/>
</dbReference>
<dbReference type="SUPFAM" id="SSF47781">
    <property type="entry name" value="RuvA domain 2-like"/>
    <property type="match status" value="2"/>
</dbReference>
<accession>A0A5C8Z9W0</accession>
<feature type="region of interest" description="Disordered" evidence="1">
    <location>
        <begin position="719"/>
        <end position="759"/>
    </location>
</feature>
<feature type="domain" description="S1 motif" evidence="2">
    <location>
        <begin position="649"/>
        <end position="718"/>
    </location>
</feature>
<dbReference type="InterPro" id="IPR032639">
    <property type="entry name" value="Tex_YqgF"/>
</dbReference>
<gene>
    <name evidence="3" type="ORF">FME95_09455</name>
</gene>
<dbReference type="Pfam" id="PF17674">
    <property type="entry name" value="HHH_9"/>
    <property type="match status" value="1"/>
</dbReference>
<dbReference type="Gene3D" id="1.10.10.650">
    <property type="entry name" value="RuvA domain 2-like"/>
    <property type="match status" value="1"/>
</dbReference>
<dbReference type="InterPro" id="IPR041692">
    <property type="entry name" value="HHH_9"/>
</dbReference>
<evidence type="ECO:0000313" key="3">
    <source>
        <dbReference type="EMBL" id="TXR54742.1"/>
    </source>
</evidence>
<dbReference type="SUPFAM" id="SSF158832">
    <property type="entry name" value="Tex N-terminal region-like"/>
    <property type="match status" value="1"/>
</dbReference>
<dbReference type="SMART" id="SM00732">
    <property type="entry name" value="YqgFc"/>
    <property type="match status" value="1"/>
</dbReference>
<dbReference type="Gene3D" id="1.10.150.310">
    <property type="entry name" value="Tex RuvX-like domain-like"/>
    <property type="match status" value="1"/>
</dbReference>
<comment type="caution">
    <text evidence="3">The sequence shown here is derived from an EMBL/GenBank/DDBJ whole genome shotgun (WGS) entry which is preliminary data.</text>
</comment>
<dbReference type="InterPro" id="IPR006641">
    <property type="entry name" value="YqgF/RNaseH-like_dom"/>
</dbReference>
<dbReference type="Pfam" id="PF09371">
    <property type="entry name" value="Tex_N"/>
    <property type="match status" value="1"/>
</dbReference>
<dbReference type="InterPro" id="IPR012337">
    <property type="entry name" value="RNaseH-like_sf"/>
</dbReference>
<dbReference type="InterPro" id="IPR023323">
    <property type="entry name" value="Tex-like_dom_sf"/>
</dbReference>
<dbReference type="PANTHER" id="PTHR10724">
    <property type="entry name" value="30S RIBOSOMAL PROTEIN S1"/>
    <property type="match status" value="1"/>
</dbReference>
<evidence type="ECO:0000256" key="1">
    <source>
        <dbReference type="SAM" id="MobiDB-lite"/>
    </source>
</evidence>
<dbReference type="PANTHER" id="PTHR10724:SF10">
    <property type="entry name" value="S1 RNA-BINDING DOMAIN-CONTAINING PROTEIN 1"/>
    <property type="match status" value="1"/>
</dbReference>
<dbReference type="InterPro" id="IPR044146">
    <property type="entry name" value="S1_Tex"/>
</dbReference>
<dbReference type="InterPro" id="IPR037027">
    <property type="entry name" value="YqgF/RNaseH-like_dom_sf"/>
</dbReference>
<dbReference type="CDD" id="cd05685">
    <property type="entry name" value="S1_Tex"/>
    <property type="match status" value="1"/>
</dbReference>
<dbReference type="InterPro" id="IPR023319">
    <property type="entry name" value="Tex-like_HTH_dom_sf"/>
</dbReference>
<dbReference type="InterPro" id="IPR010994">
    <property type="entry name" value="RuvA_2-like"/>
</dbReference>
<dbReference type="InterPro" id="IPR018974">
    <property type="entry name" value="Tex-like_N"/>
</dbReference>
<dbReference type="RefSeq" id="WP_147714141.1">
    <property type="nucleotide sequence ID" value="NZ_VKAD01000001.1"/>
</dbReference>
<dbReference type="GO" id="GO:0003735">
    <property type="term" value="F:structural constituent of ribosome"/>
    <property type="evidence" value="ECO:0007669"/>
    <property type="project" value="TreeGrafter"/>
</dbReference>
<dbReference type="FunFam" id="1.10.10.650:FF:000001">
    <property type="entry name" value="S1 RNA-binding domain 1"/>
    <property type="match status" value="1"/>
</dbReference>
<dbReference type="EMBL" id="VKAD01000001">
    <property type="protein sequence ID" value="TXR54742.1"/>
    <property type="molecule type" value="Genomic_DNA"/>
</dbReference>
<protein>
    <submittedName>
        <fullName evidence="3">RNA-binding transcriptional accessory protein</fullName>
    </submittedName>
</protein>
<dbReference type="Pfam" id="PF22706">
    <property type="entry name" value="Tex_central_region"/>
    <property type="match status" value="1"/>
</dbReference>
<dbReference type="Proteomes" id="UP000321764">
    <property type="component" value="Unassembled WGS sequence"/>
</dbReference>
<dbReference type="OrthoDB" id="9804714at2"/>
<dbReference type="FunFam" id="3.30.420.140:FF:000001">
    <property type="entry name" value="RNA-binding transcriptional accessory protein"/>
    <property type="match status" value="1"/>
</dbReference>
<evidence type="ECO:0000259" key="2">
    <source>
        <dbReference type="PROSITE" id="PS50126"/>
    </source>
</evidence>
<dbReference type="InterPro" id="IPR050437">
    <property type="entry name" value="Ribos_protein_bS1-like"/>
</dbReference>
<dbReference type="Gene3D" id="1.10.3500.10">
    <property type="entry name" value="Tex N-terminal region-like"/>
    <property type="match status" value="1"/>
</dbReference>
<dbReference type="FunFam" id="2.40.50.140:FF:000051">
    <property type="entry name" value="RNA-binding transcriptional accessory protein"/>
    <property type="match status" value="1"/>
</dbReference>
<organism evidence="3 4">
    <name type="scientific">Reinekea thalattae</name>
    <dbReference type="NCBI Taxonomy" id="2593301"/>
    <lineage>
        <taxon>Bacteria</taxon>
        <taxon>Pseudomonadati</taxon>
        <taxon>Pseudomonadota</taxon>
        <taxon>Gammaproteobacteria</taxon>
        <taxon>Oceanospirillales</taxon>
        <taxon>Saccharospirillaceae</taxon>
        <taxon>Reinekea</taxon>
    </lineage>
</organism>
<dbReference type="SUPFAM" id="SSF50249">
    <property type="entry name" value="Nucleic acid-binding proteins"/>
    <property type="match status" value="1"/>
</dbReference>
<dbReference type="Pfam" id="PF16921">
    <property type="entry name" value="Tex_YqgF"/>
    <property type="match status" value="1"/>
</dbReference>
<feature type="compositionally biased region" description="Basic and acidic residues" evidence="1">
    <location>
        <begin position="719"/>
        <end position="730"/>
    </location>
</feature>
<feature type="compositionally biased region" description="Polar residues" evidence="1">
    <location>
        <begin position="731"/>
        <end position="742"/>
    </location>
</feature>
<sequence>MSAIESKIANELKVSVSQVAAAVALLDEGATVPFISRYRKEVTGGMDDTQLRQMEERLRYLRDMEDRRSSILASIEEQGKLTPELTQKISAAETKTELEDLYLPYKKKRRTKGQIAIDAGLLPLAEALLADPTLNPEQEAQAYINSDAGVDDVKAALDGARYILMERFAEDADLLAKLRDFMWQNGEMQSRVIEGEQAKGEKFQDYFEHDEAIKKVPSHRALAMFRGRNEGVLSLSLVIPNEDARAGGTGTIMVAEHFAIEDQQRAADAWLKDVCRWTWRIKLLTHIETDLFSRVREQAEQAAIDVFAKNLKDLLLAAPAGAKATIGLDPGLRTGVKVAVVDATGKIKDHGAIFPTPPQNKIAEAEKVLLGLCEKYDIELIAIGNGTASRETERFVKDFLKKNSHIKAQPVMVNEAGASVYSASEYAAKEFPDLDVTIRGAISIAHRLQDPLAELVKIDPKSIGVGQYQHDVSQVALARQLDAVVEDCVNSVGVDLNMASAPLLARVSGLNQTIANNIVAFRDANGAYQSRKQLKEVPRLGPKAFEQAAGFLRIMDGTDPLDRSGVHPEAYSVVNKIVQTQNKSVQEVIGDTRFLKALNAADYTDDTFGLPTVTDIIKELDKPGRDPRPEFKTAQFQDGVETLKDLRENMTLEGVVTNVTHFGAFVDIGVHQDGLVHISALSHTFVDDPSKVVKAGDIVKVKVMDVDVQRKRIALSMRLDDDASEHESAGERNTQSKRTSPKQVKAKSKPAPSNTLDALFDQALKKQKNS</sequence>
<keyword evidence="4" id="KW-1185">Reference proteome</keyword>